<feature type="non-terminal residue" evidence="2">
    <location>
        <position position="1"/>
    </location>
</feature>
<evidence type="ECO:0000313" key="3">
    <source>
        <dbReference type="Proteomes" id="UP000308652"/>
    </source>
</evidence>
<dbReference type="Proteomes" id="UP000308652">
    <property type="component" value="Unassembled WGS sequence"/>
</dbReference>
<keyword evidence="1" id="KW-0472">Membrane</keyword>
<accession>A0A5C3LN90</accession>
<feature type="transmembrane region" description="Helical" evidence="1">
    <location>
        <begin position="25"/>
        <end position="45"/>
    </location>
</feature>
<keyword evidence="3" id="KW-1185">Reference proteome</keyword>
<evidence type="ECO:0000256" key="1">
    <source>
        <dbReference type="SAM" id="Phobius"/>
    </source>
</evidence>
<keyword evidence="1" id="KW-0812">Transmembrane</keyword>
<protein>
    <recommendedName>
        <fullName evidence="4">ADP,ATP carrier protein</fullName>
    </recommendedName>
</protein>
<proteinExistence type="predicted"/>
<gene>
    <name evidence="2" type="ORF">BDQ12DRAFT_765992</name>
</gene>
<organism evidence="2 3">
    <name type="scientific">Crucibulum laeve</name>
    <dbReference type="NCBI Taxonomy" id="68775"/>
    <lineage>
        <taxon>Eukaryota</taxon>
        <taxon>Fungi</taxon>
        <taxon>Dikarya</taxon>
        <taxon>Basidiomycota</taxon>
        <taxon>Agaricomycotina</taxon>
        <taxon>Agaricomycetes</taxon>
        <taxon>Agaricomycetidae</taxon>
        <taxon>Agaricales</taxon>
        <taxon>Agaricineae</taxon>
        <taxon>Nidulariaceae</taxon>
        <taxon>Crucibulum</taxon>
    </lineage>
</organism>
<evidence type="ECO:0008006" key="4">
    <source>
        <dbReference type="Google" id="ProtNLM"/>
    </source>
</evidence>
<reference evidence="2 3" key="1">
    <citation type="journal article" date="2019" name="Nat. Ecol. Evol.">
        <title>Megaphylogeny resolves global patterns of mushroom evolution.</title>
        <authorList>
            <person name="Varga T."/>
            <person name="Krizsan K."/>
            <person name="Foldi C."/>
            <person name="Dima B."/>
            <person name="Sanchez-Garcia M."/>
            <person name="Sanchez-Ramirez S."/>
            <person name="Szollosi G.J."/>
            <person name="Szarkandi J.G."/>
            <person name="Papp V."/>
            <person name="Albert L."/>
            <person name="Andreopoulos W."/>
            <person name="Angelini C."/>
            <person name="Antonin V."/>
            <person name="Barry K.W."/>
            <person name="Bougher N.L."/>
            <person name="Buchanan P."/>
            <person name="Buyck B."/>
            <person name="Bense V."/>
            <person name="Catcheside P."/>
            <person name="Chovatia M."/>
            <person name="Cooper J."/>
            <person name="Damon W."/>
            <person name="Desjardin D."/>
            <person name="Finy P."/>
            <person name="Geml J."/>
            <person name="Haridas S."/>
            <person name="Hughes K."/>
            <person name="Justo A."/>
            <person name="Karasinski D."/>
            <person name="Kautmanova I."/>
            <person name="Kiss B."/>
            <person name="Kocsube S."/>
            <person name="Kotiranta H."/>
            <person name="LaButti K.M."/>
            <person name="Lechner B.E."/>
            <person name="Liimatainen K."/>
            <person name="Lipzen A."/>
            <person name="Lukacs Z."/>
            <person name="Mihaltcheva S."/>
            <person name="Morgado L.N."/>
            <person name="Niskanen T."/>
            <person name="Noordeloos M.E."/>
            <person name="Ohm R.A."/>
            <person name="Ortiz-Santana B."/>
            <person name="Ovrebo C."/>
            <person name="Racz N."/>
            <person name="Riley R."/>
            <person name="Savchenko A."/>
            <person name="Shiryaev A."/>
            <person name="Soop K."/>
            <person name="Spirin V."/>
            <person name="Szebenyi C."/>
            <person name="Tomsovsky M."/>
            <person name="Tulloss R.E."/>
            <person name="Uehling J."/>
            <person name="Grigoriev I.V."/>
            <person name="Vagvolgyi C."/>
            <person name="Papp T."/>
            <person name="Martin F.M."/>
            <person name="Miettinen O."/>
            <person name="Hibbett D.S."/>
            <person name="Nagy L.G."/>
        </authorList>
    </citation>
    <scope>NUCLEOTIDE SEQUENCE [LARGE SCALE GENOMIC DNA]</scope>
    <source>
        <strain evidence="2 3">CBS 166.37</strain>
    </source>
</reference>
<evidence type="ECO:0000313" key="2">
    <source>
        <dbReference type="EMBL" id="TFK33733.1"/>
    </source>
</evidence>
<dbReference type="AlphaFoldDB" id="A0A5C3LN90"/>
<dbReference type="EMBL" id="ML213642">
    <property type="protein sequence ID" value="TFK33733.1"/>
    <property type="molecule type" value="Genomic_DNA"/>
</dbReference>
<dbReference type="STRING" id="68775.A0A5C3LN90"/>
<feature type="transmembrane region" description="Helical" evidence="1">
    <location>
        <begin position="83"/>
        <end position="105"/>
    </location>
</feature>
<sequence length="156" mass="17039">LTYSTADYFKSLFGFKKNEGYWRRFAGNVTSGGATGALSILFILITPVSVSPTIPSPPTVEELVNSKASLMFTRRPLTSEGIVSLYMVLFPLSLVSSSTMISSLASRFAQCVPFKLVSQGRVEADRKSHCLCVALLLEGVHTEFMAMECPCHDFLA</sequence>
<name>A0A5C3LN90_9AGAR</name>
<keyword evidence="1" id="KW-1133">Transmembrane helix</keyword>